<keyword evidence="5" id="KW-1185">Reference proteome</keyword>
<proteinExistence type="inferred from homology"/>
<evidence type="ECO:0000259" key="3">
    <source>
        <dbReference type="PROSITE" id="PS51471"/>
    </source>
</evidence>
<dbReference type="PROSITE" id="PS51471">
    <property type="entry name" value="FE2OG_OXY"/>
    <property type="match status" value="1"/>
</dbReference>
<accession>A0A835AIX8</accession>
<feature type="region of interest" description="Disordered" evidence="2">
    <location>
        <begin position="81"/>
        <end position="171"/>
    </location>
</feature>
<dbReference type="SUPFAM" id="SSF51197">
    <property type="entry name" value="Clavaminate synthase-like"/>
    <property type="match status" value="1"/>
</dbReference>
<evidence type="ECO:0000256" key="2">
    <source>
        <dbReference type="SAM" id="MobiDB-lite"/>
    </source>
</evidence>
<dbReference type="GO" id="GO:0032451">
    <property type="term" value="F:demethylase activity"/>
    <property type="evidence" value="ECO:0007669"/>
    <property type="project" value="InterPro"/>
</dbReference>
<gene>
    <name evidence="4" type="ORF">HU200_056323</name>
</gene>
<feature type="region of interest" description="Disordered" evidence="2">
    <location>
        <begin position="543"/>
        <end position="569"/>
    </location>
</feature>
<dbReference type="PANTHER" id="PTHR31447">
    <property type="entry name" value="HYDROXYPROLINE-RICH GLYCOPROTEIN FAMILY PROTEIN-RELATED"/>
    <property type="match status" value="1"/>
</dbReference>
<dbReference type="InterPro" id="IPR044842">
    <property type="entry name" value="ALKBH9B/ALKBH10B-like"/>
</dbReference>
<dbReference type="PANTHER" id="PTHR31447:SF1">
    <property type="entry name" value="OS06G0138200 PROTEIN"/>
    <property type="match status" value="1"/>
</dbReference>
<feature type="domain" description="Fe2OG dioxygenase" evidence="3">
    <location>
        <begin position="305"/>
        <end position="402"/>
    </location>
</feature>
<dbReference type="OrthoDB" id="770030at2759"/>
<comment type="caution">
    <text evidence="4">The sequence shown here is derived from an EMBL/GenBank/DDBJ whole genome shotgun (WGS) entry which is preliminary data.</text>
</comment>
<evidence type="ECO:0000313" key="4">
    <source>
        <dbReference type="EMBL" id="KAF8662130.1"/>
    </source>
</evidence>
<evidence type="ECO:0000313" key="5">
    <source>
        <dbReference type="Proteomes" id="UP000636709"/>
    </source>
</evidence>
<name>A0A835AIX8_9POAL</name>
<feature type="compositionally biased region" description="Pro residues" evidence="2">
    <location>
        <begin position="103"/>
        <end position="122"/>
    </location>
</feature>
<dbReference type="Proteomes" id="UP000636709">
    <property type="component" value="Unassembled WGS sequence"/>
</dbReference>
<protein>
    <recommendedName>
        <fullName evidence="3">Fe2OG dioxygenase domain-containing protein</fullName>
    </recommendedName>
</protein>
<sequence>MASSSSGGGDGGDPTAEFLQGYTPEELAIAGEFLTTWLPFLSAGLCPSCVSSLRTRVDSLLPRDEESPPTPTLRLDQIEASGWDSDPAPQQHPPVEPTGWDSDPPPPPPPPPQQQLPAPAPAEKPKMSWADMAQEDELAAAAEEDAAASAADDGEEGGSEVGRPKVHLTREQREQRRFKNVVRTKDYICLERVHGRLVNILAGLELHTGVFSSAEQRRIVECVYDLQERGRRGELGDRTYTEPQKWMRGKGRVTIQFGCCYNYATDKNGNPPGIIRTIVSDPMPGLFKTMIKRLVRWQVLPTTCVPDSCIVNIYEPADCIPPHIDSHDFVRPFCTVSFLSECNILFGTNLKSSAPGEFTGSFEIPLPVGSVLVLNGNGADIAKHCVPAVPTKRISITFRKMDPAKRPFNFKDDPDLLNLAPLGSFVQEAGQSSYEGKSRTPDVQITNLSKVSRAKRSKGRTSAGKIESGILGELPPGHEQAPAVEVLSRQSLHGQRPVSASSSERERSAGGWSREPRYQSNNAHGMQPQVDDLREWPRRLAQERRHVNGMTSSEDGAESGERRPRVEHRQISLINRTINDDVDSLSVSSRESGDQSRARVRTEYNNKPRRRVILDD</sequence>
<dbReference type="InterPro" id="IPR037151">
    <property type="entry name" value="AlkB-like_sf"/>
</dbReference>
<organism evidence="4 5">
    <name type="scientific">Digitaria exilis</name>
    <dbReference type="NCBI Taxonomy" id="1010633"/>
    <lineage>
        <taxon>Eukaryota</taxon>
        <taxon>Viridiplantae</taxon>
        <taxon>Streptophyta</taxon>
        <taxon>Embryophyta</taxon>
        <taxon>Tracheophyta</taxon>
        <taxon>Spermatophyta</taxon>
        <taxon>Magnoliopsida</taxon>
        <taxon>Liliopsida</taxon>
        <taxon>Poales</taxon>
        <taxon>Poaceae</taxon>
        <taxon>PACMAD clade</taxon>
        <taxon>Panicoideae</taxon>
        <taxon>Panicodae</taxon>
        <taxon>Paniceae</taxon>
        <taxon>Anthephorinae</taxon>
        <taxon>Digitaria</taxon>
    </lineage>
</organism>
<dbReference type="EMBL" id="JACEFO010002381">
    <property type="protein sequence ID" value="KAF8662130.1"/>
    <property type="molecule type" value="Genomic_DNA"/>
</dbReference>
<reference evidence="4" key="1">
    <citation type="submission" date="2020-07" db="EMBL/GenBank/DDBJ databases">
        <title>Genome sequence and genetic diversity analysis of an under-domesticated orphan crop, white fonio (Digitaria exilis).</title>
        <authorList>
            <person name="Bennetzen J.L."/>
            <person name="Chen S."/>
            <person name="Ma X."/>
            <person name="Wang X."/>
            <person name="Yssel A.E.J."/>
            <person name="Chaluvadi S.R."/>
            <person name="Johnson M."/>
            <person name="Gangashetty P."/>
            <person name="Hamidou F."/>
            <person name="Sanogo M.D."/>
            <person name="Zwaenepoel A."/>
            <person name="Wallace J."/>
            <person name="Van De Peer Y."/>
            <person name="Van Deynze A."/>
        </authorList>
    </citation>
    <scope>NUCLEOTIDE SEQUENCE</scope>
    <source>
        <tissue evidence="4">Leaves</tissue>
    </source>
</reference>
<feature type="compositionally biased region" description="Basic and acidic residues" evidence="2">
    <location>
        <begin position="591"/>
        <end position="616"/>
    </location>
</feature>
<dbReference type="Gene3D" id="2.60.120.590">
    <property type="entry name" value="Alpha-ketoglutarate-dependent dioxygenase AlkB-like"/>
    <property type="match status" value="1"/>
</dbReference>
<dbReference type="Pfam" id="PF13532">
    <property type="entry name" value="2OG-FeII_Oxy_2"/>
    <property type="match status" value="1"/>
</dbReference>
<dbReference type="GO" id="GO:0006402">
    <property type="term" value="P:mRNA catabolic process"/>
    <property type="evidence" value="ECO:0007669"/>
    <property type="project" value="InterPro"/>
</dbReference>
<feature type="compositionally biased region" description="Acidic residues" evidence="2">
    <location>
        <begin position="133"/>
        <end position="158"/>
    </location>
</feature>
<feature type="region of interest" description="Disordered" evidence="2">
    <location>
        <begin position="449"/>
        <end position="530"/>
    </location>
</feature>
<dbReference type="InterPro" id="IPR027450">
    <property type="entry name" value="AlkB-like"/>
</dbReference>
<feature type="region of interest" description="Disordered" evidence="2">
    <location>
        <begin position="583"/>
        <end position="616"/>
    </location>
</feature>
<dbReference type="AlphaFoldDB" id="A0A835AIX8"/>
<feature type="compositionally biased region" description="Basic and acidic residues" evidence="2">
    <location>
        <begin position="559"/>
        <end position="569"/>
    </location>
</feature>
<dbReference type="InterPro" id="IPR005123">
    <property type="entry name" value="Oxoglu/Fe-dep_dioxygenase_dom"/>
</dbReference>
<comment type="similarity">
    <text evidence="1">Belongs to the alkB family.</text>
</comment>
<evidence type="ECO:0000256" key="1">
    <source>
        <dbReference type="ARBA" id="ARBA00007879"/>
    </source>
</evidence>
<dbReference type="GO" id="GO:0003729">
    <property type="term" value="F:mRNA binding"/>
    <property type="evidence" value="ECO:0007669"/>
    <property type="project" value="InterPro"/>
</dbReference>